<accession>A0ABT4T1L2</accession>
<dbReference type="RefSeq" id="WP_271277689.1">
    <property type="nucleotide sequence ID" value="NZ_BAABFD010000028.1"/>
</dbReference>
<gene>
    <name evidence="1" type="ORF">OUY24_22470</name>
</gene>
<dbReference type="EMBL" id="JAPNUD010000066">
    <property type="protein sequence ID" value="MDA0643403.1"/>
    <property type="molecule type" value="Genomic_DNA"/>
</dbReference>
<name>A0ABT4T1L2_9ACTN</name>
<dbReference type="Proteomes" id="UP001212498">
    <property type="component" value="Unassembled WGS sequence"/>
</dbReference>
<comment type="caution">
    <text evidence="1">The sequence shown here is derived from an EMBL/GenBank/DDBJ whole genome shotgun (WGS) entry which is preliminary data.</text>
</comment>
<reference evidence="1 2" key="1">
    <citation type="submission" date="2022-11" db="EMBL/GenBank/DDBJ databases">
        <title>Nonomuraea corallina sp. nov., a new species of the genus Nonomuraea isolated from sea side sediment in Thai sea.</title>
        <authorList>
            <person name="Ngamcharungchit C."/>
            <person name="Matsumoto A."/>
            <person name="Suriyachadkun C."/>
            <person name="Panbangred W."/>
            <person name="Inahashi Y."/>
            <person name="Intra B."/>
        </authorList>
    </citation>
    <scope>NUCLEOTIDE SEQUENCE [LARGE SCALE GENOMIC DNA]</scope>
    <source>
        <strain evidence="1 2">DSM 43553</strain>
    </source>
</reference>
<evidence type="ECO:0000313" key="2">
    <source>
        <dbReference type="Proteomes" id="UP001212498"/>
    </source>
</evidence>
<proteinExistence type="predicted"/>
<keyword evidence="2" id="KW-1185">Reference proteome</keyword>
<organism evidence="1 2">
    <name type="scientific">Nonomuraea ferruginea</name>
    <dbReference type="NCBI Taxonomy" id="46174"/>
    <lineage>
        <taxon>Bacteria</taxon>
        <taxon>Bacillati</taxon>
        <taxon>Actinomycetota</taxon>
        <taxon>Actinomycetes</taxon>
        <taxon>Streptosporangiales</taxon>
        <taxon>Streptosporangiaceae</taxon>
        <taxon>Nonomuraea</taxon>
    </lineage>
</organism>
<sequence>MIRRPTDTWRAHVADFAAPYPEPFVAAAERVLTSFEAEVRRFGAPSDDEVLAAIRRVVEGLNAVDGTHDHDFDTVEREELCEFVDDVLTEAGIDLDVLAARRGIKRFELTDEWRDW</sequence>
<evidence type="ECO:0000313" key="1">
    <source>
        <dbReference type="EMBL" id="MDA0643403.1"/>
    </source>
</evidence>
<protein>
    <submittedName>
        <fullName evidence="1">Uncharacterized protein</fullName>
    </submittedName>
</protein>